<name>A0A844CBL3_9LACT</name>
<reference evidence="2 3" key="1">
    <citation type="submission" date="2019-11" db="EMBL/GenBank/DDBJ databases">
        <title>Characterisation of Fundicoccus ignavus gen. nov. sp. nov., a novel genus of the family Aerococcaceae from bulk tank milk.</title>
        <authorList>
            <person name="Siebert A."/>
            <person name="Huptas C."/>
            <person name="Wenning M."/>
            <person name="Scherer S."/>
            <person name="Doll E.V."/>
        </authorList>
    </citation>
    <scope>NUCLEOTIDE SEQUENCE [LARGE SCALE GENOMIC DNA]</scope>
    <source>
        <strain evidence="2 3">DSM 109652</strain>
    </source>
</reference>
<dbReference type="GO" id="GO:0003676">
    <property type="term" value="F:nucleic acid binding"/>
    <property type="evidence" value="ECO:0007669"/>
    <property type="project" value="InterPro"/>
</dbReference>
<dbReference type="AlphaFoldDB" id="A0A844CBL3"/>
<feature type="domain" description="Integrase catalytic" evidence="1">
    <location>
        <begin position="1"/>
        <end position="52"/>
    </location>
</feature>
<dbReference type="GO" id="GO:0015074">
    <property type="term" value="P:DNA integration"/>
    <property type="evidence" value="ECO:0007669"/>
    <property type="project" value="InterPro"/>
</dbReference>
<evidence type="ECO:0000313" key="3">
    <source>
        <dbReference type="Proteomes" id="UP000440066"/>
    </source>
</evidence>
<comment type="caution">
    <text evidence="2">The sequence shown here is derived from an EMBL/GenBank/DDBJ whole genome shotgun (WGS) entry which is preliminary data.</text>
</comment>
<dbReference type="InterPro" id="IPR036397">
    <property type="entry name" value="RNaseH_sf"/>
</dbReference>
<feature type="non-terminal residue" evidence="2">
    <location>
        <position position="52"/>
    </location>
</feature>
<sequence length="52" mass="6015">MIETFHTDRGSEFKNQLIDDALETFGIQRSLSMKECPYDNEVAEAMFKVVKT</sequence>
<evidence type="ECO:0000259" key="1">
    <source>
        <dbReference type="PROSITE" id="PS50994"/>
    </source>
</evidence>
<dbReference type="InterPro" id="IPR001584">
    <property type="entry name" value="Integrase_cat-core"/>
</dbReference>
<dbReference type="Proteomes" id="UP000440066">
    <property type="component" value="Unassembled WGS sequence"/>
</dbReference>
<accession>A0A844CBL3</accession>
<gene>
    <name evidence="2" type="ORF">GF867_11835</name>
</gene>
<dbReference type="Gene3D" id="3.30.420.10">
    <property type="entry name" value="Ribonuclease H-like superfamily/Ribonuclease H"/>
    <property type="match status" value="1"/>
</dbReference>
<dbReference type="EMBL" id="WJQT01000023">
    <property type="protein sequence ID" value="MRJ48253.1"/>
    <property type="molecule type" value="Genomic_DNA"/>
</dbReference>
<protein>
    <submittedName>
        <fullName evidence="2">DDE-type integrase/transposase/recombinase</fullName>
    </submittedName>
</protein>
<dbReference type="SUPFAM" id="SSF53098">
    <property type="entry name" value="Ribonuclease H-like"/>
    <property type="match status" value="1"/>
</dbReference>
<dbReference type="PROSITE" id="PS50994">
    <property type="entry name" value="INTEGRASE"/>
    <property type="match status" value="1"/>
</dbReference>
<dbReference type="InterPro" id="IPR012337">
    <property type="entry name" value="RNaseH-like_sf"/>
</dbReference>
<evidence type="ECO:0000313" key="2">
    <source>
        <dbReference type="EMBL" id="MRJ48253.1"/>
    </source>
</evidence>
<organism evidence="2 3">
    <name type="scientific">Fundicoccus ignavus</name>
    <dbReference type="NCBI Taxonomy" id="2664442"/>
    <lineage>
        <taxon>Bacteria</taxon>
        <taxon>Bacillati</taxon>
        <taxon>Bacillota</taxon>
        <taxon>Bacilli</taxon>
        <taxon>Lactobacillales</taxon>
        <taxon>Aerococcaceae</taxon>
        <taxon>Fundicoccus</taxon>
    </lineage>
</organism>
<proteinExistence type="predicted"/>